<keyword evidence="4" id="KW-0963">Cytoplasm</keyword>
<dbReference type="Proteomes" id="UP000238589">
    <property type="component" value="Unassembled WGS sequence"/>
</dbReference>
<proteinExistence type="inferred from homology"/>
<evidence type="ECO:0000259" key="10">
    <source>
        <dbReference type="PROSITE" id="PS50059"/>
    </source>
</evidence>
<dbReference type="GO" id="GO:0042026">
    <property type="term" value="P:protein refolding"/>
    <property type="evidence" value="ECO:0007669"/>
    <property type="project" value="UniProtKB-ARBA"/>
</dbReference>
<dbReference type="PANTHER" id="PTHR47861:SF3">
    <property type="entry name" value="FKBP-TYPE PEPTIDYL-PROLYL CIS-TRANS ISOMERASE SLYD"/>
    <property type="match status" value="1"/>
</dbReference>
<evidence type="ECO:0000256" key="6">
    <source>
        <dbReference type="ARBA" id="ARBA00023186"/>
    </source>
</evidence>
<dbReference type="EMBL" id="PVLQ01000011">
    <property type="protein sequence ID" value="PRD66628.1"/>
    <property type="molecule type" value="Genomic_DNA"/>
</dbReference>
<keyword evidence="6" id="KW-0143">Chaperone</keyword>
<dbReference type="EC" id="5.2.1.8" evidence="9"/>
<dbReference type="GO" id="GO:0003755">
    <property type="term" value="F:peptidyl-prolyl cis-trans isomerase activity"/>
    <property type="evidence" value="ECO:0007669"/>
    <property type="project" value="UniProtKB-KW"/>
</dbReference>
<evidence type="ECO:0000256" key="1">
    <source>
        <dbReference type="ARBA" id="ARBA00000971"/>
    </source>
</evidence>
<sequence>MQITKDTVVTITYQVSDAQGKLLETSPEPMAYLHGGYGNTFEKIEAALEGQQAGFATTVVLEPADAFGERDESLVQTISKADFPPGVKVGGTLRGVADDGGERIFTVVKIKGPQVILDGNHPHAGKTLRFSLKVVDVQAASAEEVAHGHAHGAHGHHH</sequence>
<evidence type="ECO:0000313" key="12">
    <source>
        <dbReference type="Proteomes" id="UP000238589"/>
    </source>
</evidence>
<keyword evidence="12" id="KW-1185">Reference proteome</keyword>
<keyword evidence="5 9" id="KW-0697">Rotamase</keyword>
<dbReference type="PANTHER" id="PTHR47861">
    <property type="entry name" value="FKBP-TYPE PEPTIDYL-PROLYL CIS-TRANS ISOMERASE SLYD"/>
    <property type="match status" value="1"/>
</dbReference>
<comment type="subcellular location">
    <subcellularLocation>
        <location evidence="2">Cytoplasm</location>
    </subcellularLocation>
</comment>
<dbReference type="SUPFAM" id="SSF54534">
    <property type="entry name" value="FKBP-like"/>
    <property type="match status" value="1"/>
</dbReference>
<evidence type="ECO:0000256" key="4">
    <source>
        <dbReference type="ARBA" id="ARBA00022490"/>
    </source>
</evidence>
<keyword evidence="7 9" id="KW-0413">Isomerase</keyword>
<evidence type="ECO:0000256" key="7">
    <source>
        <dbReference type="ARBA" id="ARBA00023235"/>
    </source>
</evidence>
<comment type="similarity">
    <text evidence="3">Belongs to the FKBP-type PPIase family.</text>
</comment>
<accession>A0A2S9K864</accession>
<dbReference type="GO" id="GO:0005737">
    <property type="term" value="C:cytoplasm"/>
    <property type="evidence" value="ECO:0007669"/>
    <property type="project" value="UniProtKB-SubCell"/>
</dbReference>
<name>A0A2S9K864_9BURK</name>
<reference evidence="11 12" key="1">
    <citation type="submission" date="2018-03" db="EMBL/GenBank/DDBJ databases">
        <title>Comparative genomics illustrates the genes involved in a hyperalkaliphilic mechanisms of Serpentinomonas isolated from highly-alkaline calcium-rich serpentinized springs.</title>
        <authorList>
            <person name="Suzuki S."/>
            <person name="Ishii S."/>
            <person name="Walworth N."/>
            <person name="Bird L."/>
            <person name="Kuenen J.G."/>
            <person name="Nealson K.H."/>
        </authorList>
    </citation>
    <scope>NUCLEOTIDE SEQUENCE [LARGE SCALE GENOMIC DNA]</scope>
    <source>
        <strain evidence="11 12">P1</strain>
    </source>
</reference>
<evidence type="ECO:0000256" key="9">
    <source>
        <dbReference type="PROSITE-ProRule" id="PRU00277"/>
    </source>
</evidence>
<evidence type="ECO:0000256" key="2">
    <source>
        <dbReference type="ARBA" id="ARBA00004496"/>
    </source>
</evidence>
<gene>
    <name evidence="11" type="ORF">C6P64_02880</name>
</gene>
<evidence type="ECO:0000256" key="3">
    <source>
        <dbReference type="ARBA" id="ARBA00006577"/>
    </source>
</evidence>
<comment type="catalytic activity">
    <reaction evidence="1 9">
        <text>[protein]-peptidylproline (omega=180) = [protein]-peptidylproline (omega=0)</text>
        <dbReference type="Rhea" id="RHEA:16237"/>
        <dbReference type="Rhea" id="RHEA-COMP:10747"/>
        <dbReference type="Rhea" id="RHEA-COMP:10748"/>
        <dbReference type="ChEBI" id="CHEBI:83833"/>
        <dbReference type="ChEBI" id="CHEBI:83834"/>
        <dbReference type="EC" id="5.2.1.8"/>
    </reaction>
</comment>
<evidence type="ECO:0000256" key="5">
    <source>
        <dbReference type="ARBA" id="ARBA00023110"/>
    </source>
</evidence>
<protein>
    <recommendedName>
        <fullName evidence="9">peptidylprolyl isomerase</fullName>
        <ecNumber evidence="9">5.2.1.8</ecNumber>
    </recommendedName>
</protein>
<dbReference type="RefSeq" id="WP_105747091.1">
    <property type="nucleotide sequence ID" value="NZ_PVLQ01000011.1"/>
</dbReference>
<dbReference type="PROSITE" id="PS50059">
    <property type="entry name" value="FKBP_PPIASE"/>
    <property type="match status" value="1"/>
</dbReference>
<dbReference type="InterPro" id="IPR001179">
    <property type="entry name" value="PPIase_FKBP_dom"/>
</dbReference>
<dbReference type="InterPro" id="IPR046357">
    <property type="entry name" value="PPIase_dom_sf"/>
</dbReference>
<dbReference type="AlphaFoldDB" id="A0A2S9K864"/>
<evidence type="ECO:0000313" key="11">
    <source>
        <dbReference type="EMBL" id="PRD66628.1"/>
    </source>
</evidence>
<comment type="function">
    <text evidence="8">Also involved in hydrogenase metallocenter assembly, probably by participating in the nickel insertion step. This function in hydrogenase biosynthesis requires chaperone activity and the presence of the metal-binding domain, but not PPIase activity.</text>
</comment>
<dbReference type="Gene3D" id="3.10.50.40">
    <property type="match status" value="1"/>
</dbReference>
<evidence type="ECO:0000256" key="8">
    <source>
        <dbReference type="ARBA" id="ARBA00037071"/>
    </source>
</evidence>
<organism evidence="11 12">
    <name type="scientific">Malikia granosa</name>
    <dbReference type="NCBI Taxonomy" id="263067"/>
    <lineage>
        <taxon>Bacteria</taxon>
        <taxon>Pseudomonadati</taxon>
        <taxon>Pseudomonadota</taxon>
        <taxon>Betaproteobacteria</taxon>
        <taxon>Burkholderiales</taxon>
        <taxon>Comamonadaceae</taxon>
        <taxon>Malikia</taxon>
    </lineage>
</organism>
<feature type="domain" description="PPIase FKBP-type" evidence="10">
    <location>
        <begin position="6"/>
        <end position="85"/>
    </location>
</feature>
<comment type="caution">
    <text evidence="11">The sequence shown here is derived from an EMBL/GenBank/DDBJ whole genome shotgun (WGS) entry which is preliminary data.</text>
</comment>
<dbReference type="OrthoDB" id="9808891at2"/>